<dbReference type="PANTHER" id="PTHR34293:SF1">
    <property type="entry name" value="HTH-TYPE TRANSCRIPTIONAL REGULATOR TRMBL2"/>
    <property type="match status" value="1"/>
</dbReference>
<dbReference type="Gene3D" id="1.10.10.10">
    <property type="entry name" value="Winged helix-like DNA-binding domain superfamily/Winged helix DNA-binding domain"/>
    <property type="match status" value="1"/>
</dbReference>
<dbReference type="GO" id="GO:0003677">
    <property type="term" value="F:DNA binding"/>
    <property type="evidence" value="ECO:0007669"/>
    <property type="project" value="InterPro"/>
</dbReference>
<dbReference type="InterPro" id="IPR016032">
    <property type="entry name" value="Sig_transdc_resp-reg_C-effctor"/>
</dbReference>
<dbReference type="Proteomes" id="UP000182375">
    <property type="component" value="Unassembled WGS sequence"/>
</dbReference>
<dbReference type="InterPro" id="IPR036388">
    <property type="entry name" value="WH-like_DNA-bd_sf"/>
</dbReference>
<organism evidence="2 3">
    <name type="scientific">Streptomyces misionensis</name>
    <dbReference type="NCBI Taxonomy" id="67331"/>
    <lineage>
        <taxon>Bacteria</taxon>
        <taxon>Bacillati</taxon>
        <taxon>Actinomycetota</taxon>
        <taxon>Actinomycetes</taxon>
        <taxon>Kitasatosporales</taxon>
        <taxon>Streptomycetaceae</taxon>
        <taxon>Streptomyces</taxon>
    </lineage>
</organism>
<reference evidence="2 3" key="1">
    <citation type="submission" date="2016-10" db="EMBL/GenBank/DDBJ databases">
        <authorList>
            <person name="de Groot N.N."/>
        </authorList>
    </citation>
    <scope>NUCLEOTIDE SEQUENCE [LARGE SCALE GENOMIC DNA]</scope>
    <source>
        <strain evidence="2 3">DSM 40306</strain>
    </source>
</reference>
<name>A0A1H4Y3V7_9ACTN</name>
<proteinExistence type="predicted"/>
<evidence type="ECO:0000313" key="2">
    <source>
        <dbReference type="EMBL" id="SED11841.1"/>
    </source>
</evidence>
<dbReference type="Pfam" id="PF00196">
    <property type="entry name" value="GerE"/>
    <property type="match status" value="1"/>
</dbReference>
<dbReference type="PANTHER" id="PTHR34293">
    <property type="entry name" value="HTH-TYPE TRANSCRIPTIONAL REGULATOR TRMBL2"/>
    <property type="match status" value="1"/>
</dbReference>
<dbReference type="SMART" id="SM00421">
    <property type="entry name" value="HTH_LUXR"/>
    <property type="match status" value="1"/>
</dbReference>
<dbReference type="RefSeq" id="WP_074992677.1">
    <property type="nucleotide sequence ID" value="NZ_FNTD01000004.1"/>
</dbReference>
<dbReference type="GO" id="GO:0006355">
    <property type="term" value="P:regulation of DNA-templated transcription"/>
    <property type="evidence" value="ECO:0007669"/>
    <property type="project" value="InterPro"/>
</dbReference>
<accession>A0A1H4Y3V7</accession>
<dbReference type="PRINTS" id="PR00038">
    <property type="entry name" value="HTHLUXR"/>
</dbReference>
<dbReference type="EMBL" id="FNTD01000004">
    <property type="protein sequence ID" value="SED11841.1"/>
    <property type="molecule type" value="Genomic_DNA"/>
</dbReference>
<dbReference type="SUPFAM" id="SSF46894">
    <property type="entry name" value="C-terminal effector domain of the bipartite response regulators"/>
    <property type="match status" value="1"/>
</dbReference>
<sequence length="336" mass="36604">MTTSAPHPEHGVEELCAQGRALYEHAVREGRIGAAEAEAAPCLLRLGLLQPTAADTSLLEPVAAAVALRELLHASAERVAAERRREARVAQSLEPLLRLARDLPGTGADGPAVVRVHSGIDRINQAISRAMAEAGEEFLAIQPHVTHTRTPPELHALAFDRDQALLDRGGRIRTLYQHTMRHAPSVQARYERLRGDVQARTLNEVTERLLVLDRAVAFIPASRDRAMALEVRQPAIVQYLATVFDRLWHLATPLHPRLPARPSADGATPRQRAIAALLVEGHTDAAIADRLGMNVRTVRLHIAKLSAALGSVSRAQLGYLIGRSEILRGTDEARPS</sequence>
<evidence type="ECO:0000313" key="3">
    <source>
        <dbReference type="Proteomes" id="UP000182375"/>
    </source>
</evidence>
<feature type="domain" description="HTH luxR-type" evidence="1">
    <location>
        <begin position="264"/>
        <end position="321"/>
    </location>
</feature>
<dbReference type="InterPro" id="IPR051797">
    <property type="entry name" value="TrmB-like"/>
</dbReference>
<dbReference type="AlphaFoldDB" id="A0A1H4Y3V7"/>
<protein>
    <submittedName>
        <fullName evidence="2">Regulatory protein, luxR family</fullName>
    </submittedName>
</protein>
<evidence type="ECO:0000259" key="1">
    <source>
        <dbReference type="SMART" id="SM00421"/>
    </source>
</evidence>
<gene>
    <name evidence="2" type="ORF">SAMN04490357_3867</name>
</gene>
<dbReference type="InterPro" id="IPR000792">
    <property type="entry name" value="Tscrpt_reg_LuxR_C"/>
</dbReference>
<dbReference type="STRING" id="67331.SAMN04490357_3867"/>
<dbReference type="GeneID" id="95512992"/>